<accession>A0A0G0M4I3</accession>
<keyword evidence="1 4" id="KW-0489">Methyltransferase</keyword>
<dbReference type="PANTHER" id="PTHR46429">
    <property type="entry name" value="23S RRNA (GUANOSINE-2'-O-)-METHYLTRANSFERASE RLMB"/>
    <property type="match status" value="1"/>
</dbReference>
<sequence length="192" mass="22009">MTFVMKKLSYEEQISKKLKAEDYKKIARNPFYVLLDNIRSVHNVGAMFRTSDAALVEKLYLTGFTPHPPREDLRKTALVTLDAVPWEYKKNPLEIINNLKKDGVKIVSLEIADNSQNYTDILYDFPLCLIVGNELTGIRDEIIDLSDHVIHIPMLGRANSLNVATSYGIALFEILRQTDENRNEKNRNNISK</sequence>
<dbReference type="AlphaFoldDB" id="A0A0G0M4I3"/>
<dbReference type="SUPFAM" id="SSF75217">
    <property type="entry name" value="alpha/beta knot"/>
    <property type="match status" value="1"/>
</dbReference>
<dbReference type="CDD" id="cd18097">
    <property type="entry name" value="SpoU-like"/>
    <property type="match status" value="1"/>
</dbReference>
<proteinExistence type="predicted"/>
<dbReference type="Pfam" id="PF00588">
    <property type="entry name" value="SpoU_methylase"/>
    <property type="match status" value="1"/>
</dbReference>
<evidence type="ECO:0000256" key="1">
    <source>
        <dbReference type="ARBA" id="ARBA00022603"/>
    </source>
</evidence>
<evidence type="ECO:0000259" key="3">
    <source>
        <dbReference type="Pfam" id="PF00588"/>
    </source>
</evidence>
<keyword evidence="2 4" id="KW-0808">Transferase</keyword>
<dbReference type="Proteomes" id="UP000034207">
    <property type="component" value="Unassembled WGS sequence"/>
</dbReference>
<dbReference type="Gene3D" id="3.40.1280.10">
    <property type="match status" value="1"/>
</dbReference>
<dbReference type="InterPro" id="IPR029026">
    <property type="entry name" value="tRNA_m1G_MTases_N"/>
</dbReference>
<comment type="caution">
    <text evidence="4">The sequence shown here is derived from an EMBL/GenBank/DDBJ whole genome shotgun (WGS) entry which is preliminary data.</text>
</comment>
<dbReference type="InterPro" id="IPR029028">
    <property type="entry name" value="Alpha/beta_knot_MTases"/>
</dbReference>
<reference evidence="4 5" key="1">
    <citation type="journal article" date="2015" name="Nature">
        <title>rRNA introns, odd ribosomes, and small enigmatic genomes across a large radiation of phyla.</title>
        <authorList>
            <person name="Brown C.T."/>
            <person name="Hug L.A."/>
            <person name="Thomas B.C."/>
            <person name="Sharon I."/>
            <person name="Castelle C.J."/>
            <person name="Singh A."/>
            <person name="Wilkins M.J."/>
            <person name="Williams K.H."/>
            <person name="Banfield J.F."/>
        </authorList>
    </citation>
    <scope>NUCLEOTIDE SEQUENCE [LARGE SCALE GENOMIC DNA]</scope>
</reference>
<dbReference type="GO" id="GO:0032259">
    <property type="term" value="P:methylation"/>
    <property type="evidence" value="ECO:0007669"/>
    <property type="project" value="UniProtKB-KW"/>
</dbReference>
<dbReference type="EMBL" id="LBVV01000002">
    <property type="protein sequence ID" value="KKQ95225.1"/>
    <property type="molecule type" value="Genomic_DNA"/>
</dbReference>
<dbReference type="GO" id="GO:0006396">
    <property type="term" value="P:RNA processing"/>
    <property type="evidence" value="ECO:0007669"/>
    <property type="project" value="InterPro"/>
</dbReference>
<dbReference type="PANTHER" id="PTHR46429:SF1">
    <property type="entry name" value="23S RRNA (GUANOSINE-2'-O-)-METHYLTRANSFERASE RLMB"/>
    <property type="match status" value="1"/>
</dbReference>
<dbReference type="InterPro" id="IPR001537">
    <property type="entry name" value="SpoU_MeTrfase"/>
</dbReference>
<dbReference type="GO" id="GO:0005829">
    <property type="term" value="C:cytosol"/>
    <property type="evidence" value="ECO:0007669"/>
    <property type="project" value="TreeGrafter"/>
</dbReference>
<dbReference type="GO" id="GO:0003723">
    <property type="term" value="F:RNA binding"/>
    <property type="evidence" value="ECO:0007669"/>
    <property type="project" value="InterPro"/>
</dbReference>
<organism evidence="4 5">
    <name type="scientific">candidate division CPR2 bacterium GW2011_GWC2_39_10</name>
    <dbReference type="NCBI Taxonomy" id="1618345"/>
    <lineage>
        <taxon>Bacteria</taxon>
        <taxon>Bacteria division CPR2</taxon>
    </lineage>
</organism>
<feature type="domain" description="tRNA/rRNA methyltransferase SpoU type" evidence="3">
    <location>
        <begin position="31"/>
        <end position="172"/>
    </location>
</feature>
<evidence type="ECO:0000256" key="2">
    <source>
        <dbReference type="ARBA" id="ARBA00022679"/>
    </source>
</evidence>
<dbReference type="InterPro" id="IPR004441">
    <property type="entry name" value="rRNA_MeTrfase_TrmH"/>
</dbReference>
<protein>
    <submittedName>
        <fullName evidence="4">tRNA/rRNA methyltransferase (SpoU)</fullName>
    </submittedName>
</protein>
<name>A0A0G0M4I3_UNCC2</name>
<dbReference type="STRING" id="1618345.UT18_C0002G0002"/>
<gene>
    <name evidence="4" type="ORF">UT18_C0002G0002</name>
</gene>
<dbReference type="GO" id="GO:0008173">
    <property type="term" value="F:RNA methyltransferase activity"/>
    <property type="evidence" value="ECO:0007669"/>
    <property type="project" value="InterPro"/>
</dbReference>
<evidence type="ECO:0000313" key="5">
    <source>
        <dbReference type="Proteomes" id="UP000034207"/>
    </source>
</evidence>
<evidence type="ECO:0000313" key="4">
    <source>
        <dbReference type="EMBL" id="KKQ95225.1"/>
    </source>
</evidence>